<dbReference type="SMART" id="SM00100">
    <property type="entry name" value="cNMP"/>
    <property type="match status" value="1"/>
</dbReference>
<dbReference type="PROSITE" id="PS50042">
    <property type="entry name" value="CNMP_BINDING_3"/>
    <property type="match status" value="1"/>
</dbReference>
<evidence type="ECO:0000313" key="4">
    <source>
        <dbReference type="Proteomes" id="UP000186817"/>
    </source>
</evidence>
<feature type="compositionally biased region" description="Low complexity" evidence="2">
    <location>
        <begin position="1542"/>
        <end position="1558"/>
    </location>
</feature>
<feature type="compositionally biased region" description="Low complexity" evidence="2">
    <location>
        <begin position="1658"/>
        <end position="1669"/>
    </location>
</feature>
<feature type="compositionally biased region" description="Basic and acidic residues" evidence="2">
    <location>
        <begin position="1765"/>
        <end position="1798"/>
    </location>
</feature>
<reference evidence="3 4" key="1">
    <citation type="submission" date="2016-02" db="EMBL/GenBank/DDBJ databases">
        <title>Genome analysis of coral dinoflagellate symbionts highlights evolutionary adaptations to a symbiotic lifestyle.</title>
        <authorList>
            <person name="Aranda M."/>
            <person name="Li Y."/>
            <person name="Liew Y.J."/>
            <person name="Baumgarten S."/>
            <person name="Simakov O."/>
            <person name="Wilson M."/>
            <person name="Piel J."/>
            <person name="Ashoor H."/>
            <person name="Bougouffa S."/>
            <person name="Bajic V.B."/>
            <person name="Ryu T."/>
            <person name="Ravasi T."/>
            <person name="Bayer T."/>
            <person name="Micklem G."/>
            <person name="Kim H."/>
            <person name="Bhak J."/>
            <person name="Lajeunesse T.C."/>
            <person name="Voolstra C.R."/>
        </authorList>
    </citation>
    <scope>NUCLEOTIDE SEQUENCE [LARGE SCALE GENOMIC DNA]</scope>
    <source>
        <strain evidence="3 4">CCMP2467</strain>
    </source>
</reference>
<feature type="compositionally biased region" description="Polar residues" evidence="2">
    <location>
        <begin position="1605"/>
        <end position="1623"/>
    </location>
</feature>
<dbReference type="EMBL" id="LSRX01000706">
    <property type="protein sequence ID" value="OLP90535.1"/>
    <property type="molecule type" value="Genomic_DNA"/>
</dbReference>
<evidence type="ECO:0000256" key="2">
    <source>
        <dbReference type="SAM" id="MobiDB-lite"/>
    </source>
</evidence>
<feature type="compositionally biased region" description="Polar residues" evidence="2">
    <location>
        <begin position="2271"/>
        <end position="2282"/>
    </location>
</feature>
<feature type="region of interest" description="Disordered" evidence="2">
    <location>
        <begin position="672"/>
        <end position="691"/>
    </location>
</feature>
<dbReference type="PROSITE" id="PS50878">
    <property type="entry name" value="RT_POL"/>
    <property type="match status" value="1"/>
</dbReference>
<dbReference type="CDD" id="cd00038">
    <property type="entry name" value="CAP_ED"/>
    <property type="match status" value="1"/>
</dbReference>
<dbReference type="SUPFAM" id="SSF56672">
    <property type="entry name" value="DNA/RNA polymerases"/>
    <property type="match status" value="1"/>
</dbReference>
<sequence length="3237" mass="355621">MVKAEILNDTYQVYYQCRLVEVQKKSHEFPATTPQDCFRRRNAPVLQSLRPCSSEATARPGKRGTRKLQDQDVLTGSRSTGSMNFSKALGTWTLSPLPVGQSRSGSKQPGKAWANAGTVPIVRSFETVPAQHRRSSTDRNNEAKQCFARRDVLAIRSEWERAEKRAGEIVYNYPYGLATLCIEGDLGAILHCLTGRYGAGGQENMETDRNAEPAASPKKRGAPEQEPISLDAIREVVRGEIGVSTATLRTEIGARMDRVETGVTAQLERTLERLQAITAQQQDQQQTVEAIQGDQQRISSRLQTLEAKVQGLQQSAAGSTADTDFGGRKPALIMGGWGDDTPAEETLRGVQQMLKDLRVDVDADQAFVPGVRRGYAILPYGPRENETAQDLRERLSGALRRVRQANIAMGTNSEGKTRYLWMQLSQSPERRRRVQLAGKCKRLCLSFGAALNQIETEWPTGTVWFKGTRVCSATTTKPAEAQEAGAGWINIKAIARGTEPTESSGEQGDEIPEFHALPLLPLKGESSKPFAVATWNVGGLSAANALEMLQAIGGNKALSSVQVFLFQEIVTDVGKFFAHNSEWKLAFGKLEGEWRGEGVAFRKHAATHTNTQVMAGGVALVLHTTLGQKWGAISAHVPHHATTGQTEALMSEWGACTAMKQRRVLLGIDANEQFTPSPHSADQQPQGHTSRGEAMLAWHQKVGLRLPPQDLASPSHFPYATVLRPRRLDYVMLKGWFSMEGGVQEVRDIARSDHEAVTLRLRATPPPPRPHKATCGARHVSIHGEDLHRFLDGEAAIPPGDRHNQISTLSQAITKGGGERRQAWRAIHKQLHKEHRAWKQQLNDRASQHDWSAYRQQKRNNNPGDAWIAALTDTHDWQGALRAHFKQIFAKADGGARDADLLQRRERLERRCKHTPWIPFTQDELSGVSARWKNNKCTGPDMIAHEALHILKQHPVWEGRLREMLSDALYTGALPAAVERGLTVLLPKEAQPGGWGETRPITLSSTVLKAIAQLLLRRCAYTLRPLNTLQWAAPRKQGTELILTLRKVARMARDWGGPFWIVKLDLQKAFDSVAQTSLARLVEERVGDQHPWEARLWLSLLHAREVVVAVGGEEVGVPQTNGVRQGSPDSPVLFSARVGEALLETLQHTQQQDRGGDNPLLPPPPHHGGSYMDDTYLWGENPLHLQATLDKLQSILRRHGLKINPKKTRIITNTDNPFRFKIDGQLVTPEGGDAALTVLGSPVSFAGGPQHLAAEMGSRGRKAFGKNKKILTAKTALKRRLNLHTTLVRQSALWGCETWPVQDTLLRAANTLQLQQVRAMLGGARAPGEAWTDWNTRTLRMARVHLHKNHQDRWSTHVLRMIWGLWGHVARAEQATLDMLQWRGMRWWRQQQAMPEGAGARHARRFNSSLDTERHIVTIAGAHWEQAAADRILWNSLEDRFIQAFDPPWSSGKQGQLQNLAPTRRGRQPAIRNRTRAVEPGEGSTRNDKTWLSGDDSDDQPATTATTGKHHEPVAKRFPAPYDPATDPWHQEEDGPEHWPETAEQAQQPQLTPQQQPQSPGGNDPWHPEEEQATASSSQPSHQHGATAQPQPTPDAGTECPEVTMASTPTTHTPLQQNTGATNTEAQDTEETSTDATADQTATQQQPAPGETRARRWQQQTGAQTSQQQRPADTQCCQQPQDNKPQGQGDATAATAEHGPQQVPPEATGPTGTEETSQEHNTAATPDAATAAGTNPEPQEPEGTEEVPPLEESCPEDQKCGGADKPYHEGQGDQRRGNKHTKSDIRAEFKRRGVEKPSHLSWNDAAHMVGMTPFELDKQQAGGTPSQPASSSGEPPPDSKAAAEAKARYQRDKAKFAELLNLHNLPRQPPPTGGPPDQRASSSDQPAPGSKADTDAKARHRDRMEQLQRRGAGAGADRGTAGTQGTSTPAHSTPAAASPHPDTQPQPETTTAEEEAGMPPPVPFPLDSPVTWTTPANYYMASMGGYLPPNPMPPVIPITMESYAHFRYLGHGGWAFCVLSRTSPATPSYQRVRMRGFARVRQQGRKPNDGPLLSMGAQGEVHPLRGGGTSWHLFLRAYPREREPDAAAFSTGHFRLDWDDSSQQSSLLRLDPEDGDLIHRTRRLAFGNPPNMSAHLQEHELQQMAIDPVDGGAIYMLRGRVRFPVEDPYAPRGHRAAALRASLQPGGIPLTMPVDEADGDEALHPWAAAARPVPLEDQQAQPLADNGDTPTAEAPPPPQPQEDTAAEGPREGDEEPTQQQQPEPQGESKSDTTAGHQCQATTVKAPPQQPPHQAPAIAKQPPQQQRAQANRQTHGTQQTAQPDPQPTGGYSFYSSAAIAAFQRHPQQTEPTPPKRPPPQPPSDSESSWPSEDPPPDHQSLMQTGETPPSSRRRREERHSSPPDSEAAVATVPWNPPPCAAATQQQQANSSSSMGDEDMPGTTTEEEMWKGMYVRTAEGSRLPTREEEEQIRREQQLKPPEQDSHRTPTSSQPGTAPGANTAASSGGPPQEHAWATPPRPARDGTPSPLKRARSQASQLLQSQEEETQAALEQLAATSNPQGEQQGGPETSEPAEDQASARGDATTTDTAASAAQHLEEAASLAQRLHLPDVERLLREARELLQTGGRPKPKATPPSPNPFQVAALVVGLMADRVALGGSPPDNGELLEVQELLQAGQRLLLGGRRSADWTRTHHATDAAEEAADQLHRMTRQGGTRRDPEGELAALQNLLAAAADGIYVLVGTYPHAGDAEGVAHAADVIAIEEGDQSRRVPNGGQPQALHVYRAKRKLRQLQPFLVGDLQQEVSVALLHLAQWTTEHWGEEVELVQDNDDSNADGDAETTAARTSKPSTTAAAEATMVYELEKEAITTEEEERAFALLQRSSFFRSLEPEVLAELPRMASFLEAPKGAVVFRQGDPPAHCWLIVRGEVAFFIGSGNQDTPRLPVSAGFEDVHVPMPWEESARVRTLDGVSTTSLQSDLGKCVGKARSGAVFGELALMHKDATRKAAATCLTNCEFLLLPASAFKIAKDRLIQLQEAKKKFLNRFVPGMKAFPEPGPNDPPHPSFFFNKLKVDQDFIFLKQGERDSRVIYVIYRGNVHLKKEQDHGAETCQTLLPGQLFGSWINALEPLSAVAATTCEVWFVKASDMRLLPSALLKAIQEHLSEEYSQLLKSVHVTRRYGWDVLMPNLMPHPKPLPRHEDPDRWAEHILHQVHDQEMRTQFFAATIGEDLVNRQWRP</sequence>
<dbReference type="SUPFAM" id="SSF56219">
    <property type="entry name" value="DNase I-like"/>
    <property type="match status" value="1"/>
</dbReference>
<dbReference type="InterPro" id="IPR014710">
    <property type="entry name" value="RmlC-like_jellyroll"/>
</dbReference>
<organism evidence="3 4">
    <name type="scientific">Symbiodinium microadriaticum</name>
    <name type="common">Dinoflagellate</name>
    <name type="synonym">Zooxanthella microadriatica</name>
    <dbReference type="NCBI Taxonomy" id="2951"/>
    <lineage>
        <taxon>Eukaryota</taxon>
        <taxon>Sar</taxon>
        <taxon>Alveolata</taxon>
        <taxon>Dinophyceae</taxon>
        <taxon>Suessiales</taxon>
        <taxon>Symbiodiniaceae</taxon>
        <taxon>Symbiodinium</taxon>
    </lineage>
</organism>
<dbReference type="Proteomes" id="UP000186817">
    <property type="component" value="Unassembled WGS sequence"/>
</dbReference>
<protein>
    <submittedName>
        <fullName evidence="3">Retrovirus-related Pol polyprotein from type-1 retrotransposable element R2</fullName>
    </submittedName>
</protein>
<keyword evidence="4" id="KW-1185">Reference proteome</keyword>
<dbReference type="Pfam" id="PF00078">
    <property type="entry name" value="RVT_1"/>
    <property type="match status" value="1"/>
</dbReference>
<name>A0A1Q9D5R7_SYMMI</name>
<comment type="caution">
    <text evidence="3">The sequence shown here is derived from an EMBL/GenBank/DDBJ whole genome shotgun (WGS) entry which is preliminary data.</text>
</comment>
<feature type="compositionally biased region" description="Basic and acidic residues" evidence="2">
    <location>
        <begin position="2469"/>
        <end position="2485"/>
    </location>
</feature>
<feature type="compositionally biased region" description="Low complexity" evidence="2">
    <location>
        <begin position="2419"/>
        <end position="2432"/>
    </location>
</feature>
<dbReference type="Gene3D" id="2.60.120.10">
    <property type="entry name" value="Jelly Rolls"/>
    <property type="match status" value="2"/>
</dbReference>
<dbReference type="InterPro" id="IPR000477">
    <property type="entry name" value="RT_dom"/>
</dbReference>
<feature type="compositionally biased region" description="Low complexity" evidence="2">
    <location>
        <begin position="1634"/>
        <end position="1646"/>
    </location>
</feature>
<feature type="region of interest" description="Disordered" evidence="2">
    <location>
        <begin position="51"/>
        <end position="80"/>
    </location>
</feature>
<feature type="compositionally biased region" description="Polar residues" evidence="2">
    <location>
        <begin position="1573"/>
        <end position="1590"/>
    </location>
</feature>
<evidence type="ECO:0000313" key="3">
    <source>
        <dbReference type="EMBL" id="OLP90535.1"/>
    </source>
</evidence>
<feature type="compositionally biased region" description="Low complexity" evidence="2">
    <location>
        <begin position="1722"/>
        <end position="1734"/>
    </location>
</feature>
<feature type="compositionally biased region" description="Low complexity" evidence="2">
    <location>
        <begin position="2533"/>
        <end position="2557"/>
    </location>
</feature>
<dbReference type="CDD" id="cd01650">
    <property type="entry name" value="RT_nLTR_like"/>
    <property type="match status" value="1"/>
</dbReference>
<dbReference type="PANTHER" id="PTHR47027:SF20">
    <property type="entry name" value="REVERSE TRANSCRIPTASE-LIKE PROTEIN WITH RNA-DIRECTED DNA POLYMERASE DOMAIN"/>
    <property type="match status" value="1"/>
</dbReference>
<feature type="compositionally biased region" description="Basic and acidic residues" evidence="2">
    <location>
        <begin position="1892"/>
        <end position="1908"/>
    </location>
</feature>
<feature type="region of interest" description="Disordered" evidence="2">
    <location>
        <begin position="2829"/>
        <end position="2849"/>
    </location>
</feature>
<dbReference type="SUPFAM" id="SSF51206">
    <property type="entry name" value="cAMP-binding domain-like"/>
    <property type="match status" value="2"/>
</dbReference>
<dbReference type="InterPro" id="IPR000595">
    <property type="entry name" value="cNMP-bd_dom"/>
</dbReference>
<feature type="compositionally biased region" description="Low complexity" evidence="2">
    <location>
        <begin position="1704"/>
        <end position="1715"/>
    </location>
</feature>
<feature type="compositionally biased region" description="Low complexity" evidence="2">
    <location>
        <begin position="2294"/>
        <end position="2349"/>
    </location>
</feature>
<feature type="compositionally biased region" description="Polar residues" evidence="2">
    <location>
        <begin position="1821"/>
        <end position="1833"/>
    </location>
</feature>
<feature type="region of interest" description="Disordered" evidence="2">
    <location>
        <begin position="1446"/>
        <end position="1963"/>
    </location>
</feature>
<dbReference type="InterPro" id="IPR036691">
    <property type="entry name" value="Endo/exonu/phosph_ase_sf"/>
</dbReference>
<proteinExistence type="predicted"/>
<feature type="compositionally biased region" description="Polar residues" evidence="2">
    <location>
        <begin position="672"/>
        <end position="689"/>
    </location>
</feature>
<feature type="region of interest" description="Disordered" evidence="2">
    <location>
        <begin position="203"/>
        <end position="227"/>
    </location>
</feature>
<dbReference type="Gene3D" id="3.60.10.10">
    <property type="entry name" value="Endonuclease/exonuclease/phosphatase"/>
    <property type="match status" value="1"/>
</dbReference>
<feature type="compositionally biased region" description="Polar residues" evidence="2">
    <location>
        <begin position="1670"/>
        <end position="1686"/>
    </location>
</feature>
<feature type="compositionally biased region" description="Low complexity" evidence="2">
    <location>
        <begin position="2257"/>
        <end position="2267"/>
    </location>
</feature>
<feature type="compositionally biased region" description="Basic and acidic residues" evidence="2">
    <location>
        <begin position="1529"/>
        <end position="1541"/>
    </location>
</feature>
<dbReference type="OrthoDB" id="442328at2759"/>
<dbReference type="PANTHER" id="PTHR47027">
    <property type="entry name" value="REVERSE TRANSCRIPTASE DOMAIN-CONTAINING PROTEIN"/>
    <property type="match status" value="1"/>
</dbReference>
<dbReference type="InterPro" id="IPR043502">
    <property type="entry name" value="DNA/RNA_pol_sf"/>
</dbReference>
<feature type="compositionally biased region" description="Acidic residues" evidence="2">
    <location>
        <begin position="1739"/>
        <end position="1755"/>
    </location>
</feature>
<feature type="coiled-coil region" evidence="1">
    <location>
        <begin position="264"/>
        <end position="315"/>
    </location>
</feature>
<feature type="compositionally biased region" description="Acidic residues" evidence="2">
    <location>
        <begin position="2829"/>
        <end position="2838"/>
    </location>
</feature>
<accession>A0A1Q9D5R7</accession>
<gene>
    <name evidence="3" type="ORF">AK812_SmicGene27884</name>
</gene>
<keyword evidence="1" id="KW-0175">Coiled coil</keyword>
<feature type="region of interest" description="Disordered" evidence="2">
    <location>
        <begin position="1149"/>
        <end position="1168"/>
    </location>
</feature>
<feature type="compositionally biased region" description="Low complexity" evidence="2">
    <location>
        <begin position="1909"/>
        <end position="1950"/>
    </location>
</feature>
<feature type="compositionally biased region" description="Polar residues" evidence="2">
    <location>
        <begin position="1451"/>
        <end position="1461"/>
    </location>
</feature>
<feature type="compositionally biased region" description="Basic and acidic residues" evidence="2">
    <location>
        <begin position="1841"/>
        <end position="1856"/>
    </location>
</feature>
<feature type="compositionally biased region" description="Low complexity" evidence="2">
    <location>
        <begin position="2578"/>
        <end position="2592"/>
    </location>
</feature>
<evidence type="ECO:0000256" key="1">
    <source>
        <dbReference type="SAM" id="Coils"/>
    </source>
</evidence>
<feature type="compositionally biased region" description="Pro residues" evidence="2">
    <location>
        <begin position="2350"/>
        <end position="2361"/>
    </location>
</feature>
<feature type="region of interest" description="Disordered" evidence="2">
    <location>
        <begin position="2219"/>
        <end position="2592"/>
    </location>
</feature>
<dbReference type="InterPro" id="IPR018490">
    <property type="entry name" value="cNMP-bd_dom_sf"/>
</dbReference>